<keyword evidence="3" id="KW-0862">Zinc</keyword>
<accession>A0A5J4YWC8</accession>
<proteinExistence type="predicted"/>
<dbReference type="SMART" id="SM00401">
    <property type="entry name" value="ZnF_GATA"/>
    <property type="match status" value="1"/>
</dbReference>
<feature type="region of interest" description="Disordered" evidence="7">
    <location>
        <begin position="68"/>
        <end position="98"/>
    </location>
</feature>
<dbReference type="Pfam" id="PF00320">
    <property type="entry name" value="GATA"/>
    <property type="match status" value="1"/>
</dbReference>
<gene>
    <name evidence="9" type="ORF">FVE85_3294</name>
</gene>
<dbReference type="PROSITE" id="PS50114">
    <property type="entry name" value="GATA_ZN_FINGER_2"/>
    <property type="match status" value="1"/>
</dbReference>
<dbReference type="Gene3D" id="3.30.50.10">
    <property type="entry name" value="Erythroid Transcription Factor GATA-1, subunit A"/>
    <property type="match status" value="1"/>
</dbReference>
<reference evidence="10" key="1">
    <citation type="journal article" date="2019" name="Nat. Commun.">
        <title>Expansion of phycobilisome linker gene families in mesophilic red algae.</title>
        <authorList>
            <person name="Lee J."/>
            <person name="Kim D."/>
            <person name="Bhattacharya D."/>
            <person name="Yoon H.S."/>
        </authorList>
    </citation>
    <scope>NUCLEOTIDE SEQUENCE [LARGE SCALE GENOMIC DNA]</scope>
    <source>
        <strain evidence="10">CCMP 1328</strain>
    </source>
</reference>
<evidence type="ECO:0000256" key="1">
    <source>
        <dbReference type="ARBA" id="ARBA00022723"/>
    </source>
</evidence>
<dbReference type="AlphaFoldDB" id="A0A5J4YWC8"/>
<keyword evidence="10" id="KW-1185">Reference proteome</keyword>
<dbReference type="SUPFAM" id="SSF57716">
    <property type="entry name" value="Glucocorticoid receptor-like (DNA-binding domain)"/>
    <property type="match status" value="1"/>
</dbReference>
<dbReference type="EMBL" id="VRMN01000004">
    <property type="protein sequence ID" value="KAA8495053.1"/>
    <property type="molecule type" value="Genomic_DNA"/>
</dbReference>
<protein>
    <submittedName>
        <fullName evidence="9">GATA transcription factor 11</fullName>
    </submittedName>
</protein>
<name>A0A5J4YWC8_PORPP</name>
<feature type="domain" description="GATA-type" evidence="8">
    <location>
        <begin position="27"/>
        <end position="63"/>
    </location>
</feature>
<evidence type="ECO:0000256" key="4">
    <source>
        <dbReference type="ARBA" id="ARBA00023015"/>
    </source>
</evidence>
<evidence type="ECO:0000313" key="10">
    <source>
        <dbReference type="Proteomes" id="UP000324585"/>
    </source>
</evidence>
<dbReference type="OrthoDB" id="5814at2759"/>
<dbReference type="GO" id="GO:0006355">
    <property type="term" value="P:regulation of DNA-templated transcription"/>
    <property type="evidence" value="ECO:0007669"/>
    <property type="project" value="InterPro"/>
</dbReference>
<keyword evidence="4" id="KW-0805">Transcription regulation</keyword>
<evidence type="ECO:0000256" key="7">
    <source>
        <dbReference type="SAM" id="MobiDB-lite"/>
    </source>
</evidence>
<keyword evidence="1" id="KW-0479">Metal-binding</keyword>
<dbReference type="CDD" id="cd00202">
    <property type="entry name" value="ZnF_GATA"/>
    <property type="match status" value="1"/>
</dbReference>
<dbReference type="InterPro" id="IPR013088">
    <property type="entry name" value="Znf_NHR/GATA"/>
</dbReference>
<evidence type="ECO:0000313" key="9">
    <source>
        <dbReference type="EMBL" id="KAA8495053.1"/>
    </source>
</evidence>
<dbReference type="Proteomes" id="UP000324585">
    <property type="component" value="Unassembled WGS sequence"/>
</dbReference>
<dbReference type="PANTHER" id="PTHR47172:SF24">
    <property type="entry name" value="GATA ZINC FINGER DOMAIN-CONTAINING PROTEIN 14-RELATED"/>
    <property type="match status" value="1"/>
</dbReference>
<organism evidence="9 10">
    <name type="scientific">Porphyridium purpureum</name>
    <name type="common">Red alga</name>
    <name type="synonym">Porphyridium cruentum</name>
    <dbReference type="NCBI Taxonomy" id="35688"/>
    <lineage>
        <taxon>Eukaryota</taxon>
        <taxon>Rhodophyta</taxon>
        <taxon>Bangiophyceae</taxon>
        <taxon>Porphyridiales</taxon>
        <taxon>Porphyridiaceae</taxon>
        <taxon>Porphyridium</taxon>
    </lineage>
</organism>
<dbReference type="GO" id="GO:0008270">
    <property type="term" value="F:zinc ion binding"/>
    <property type="evidence" value="ECO:0007669"/>
    <property type="project" value="UniProtKB-KW"/>
</dbReference>
<keyword evidence="5" id="KW-0804">Transcription</keyword>
<evidence type="ECO:0000256" key="6">
    <source>
        <dbReference type="PROSITE-ProRule" id="PRU00094"/>
    </source>
</evidence>
<keyword evidence="2 6" id="KW-0863">Zinc-finger</keyword>
<dbReference type="PANTHER" id="PTHR47172">
    <property type="entry name" value="OS01G0976800 PROTEIN"/>
    <property type="match status" value="1"/>
</dbReference>
<sequence>MAGQSAPAPGRTVGAVNRAVPVAAAGHAAVRECTYCSARETPLWRAGPDGPKTLCNACGVRWRKGKLTSKDGFHAPPAPQREPHTGQLQGRAQPQAPSLSTLQVVGSRPLHEEELQQNDTQTDAALRQRQHQHDAMMKKDAAQTARLAKPAGGGVSKPYKPATQHRSSRLNAMVHAKQQTAQDDASGLDWSMIYFYTDDDDDGSPALIEIKSPEDGDTYCDLDMERATEYQRESLREKVLAAHHFGVLLNAARMIE</sequence>
<comment type="caution">
    <text evidence="9">The sequence shown here is derived from an EMBL/GenBank/DDBJ whole genome shotgun (WGS) entry which is preliminary data.</text>
</comment>
<evidence type="ECO:0000256" key="3">
    <source>
        <dbReference type="ARBA" id="ARBA00022833"/>
    </source>
</evidence>
<dbReference type="GO" id="GO:0043565">
    <property type="term" value="F:sequence-specific DNA binding"/>
    <property type="evidence" value="ECO:0007669"/>
    <property type="project" value="InterPro"/>
</dbReference>
<dbReference type="InterPro" id="IPR000679">
    <property type="entry name" value="Znf_GATA"/>
</dbReference>
<evidence type="ECO:0000259" key="8">
    <source>
        <dbReference type="PROSITE" id="PS50114"/>
    </source>
</evidence>
<evidence type="ECO:0000256" key="5">
    <source>
        <dbReference type="ARBA" id="ARBA00023163"/>
    </source>
</evidence>
<feature type="compositionally biased region" description="Polar residues" evidence="7">
    <location>
        <begin position="86"/>
        <end position="98"/>
    </location>
</feature>
<evidence type="ECO:0000256" key="2">
    <source>
        <dbReference type="ARBA" id="ARBA00022771"/>
    </source>
</evidence>